<keyword evidence="2" id="KW-1185">Reference proteome</keyword>
<reference evidence="1 2" key="1">
    <citation type="submission" date="2024-05" db="EMBL/GenBank/DDBJ databases">
        <authorList>
            <person name="Duchaud E."/>
        </authorList>
    </citation>
    <scope>NUCLEOTIDE SEQUENCE [LARGE SCALE GENOMIC DNA]</scope>
    <source>
        <strain evidence="1">Ena-SAMPLE-TAB-13-05-2024-13:56:06:370-140305</strain>
    </source>
</reference>
<proteinExistence type="predicted"/>
<name>A0ABP1FC38_9FLAO</name>
<sequence>MPPITVNVGEILEVNQNNEIRTRGCDPCVGLIVIYDAGGGNLIKRCAHFTVNFAGPYTQDRIDQALNPILNNFFQPIGIISVGYTWGGGAAGMGSNFICNNLDIYFADFNPVSSNNNDSITSNGANVQLLNNQHWAFTNIPPLNNNADLN</sequence>
<evidence type="ECO:0000313" key="1">
    <source>
        <dbReference type="EMBL" id="CAL2106416.1"/>
    </source>
</evidence>
<organism evidence="1 2">
    <name type="scientific">Tenacibaculum vairaonense</name>
    <dbReference type="NCBI Taxonomy" id="3137860"/>
    <lineage>
        <taxon>Bacteria</taxon>
        <taxon>Pseudomonadati</taxon>
        <taxon>Bacteroidota</taxon>
        <taxon>Flavobacteriia</taxon>
        <taxon>Flavobacteriales</taxon>
        <taxon>Flavobacteriaceae</taxon>
        <taxon>Tenacibaculum</taxon>
    </lineage>
</organism>
<comment type="caution">
    <text evidence="1">The sequence shown here is derived from an EMBL/GenBank/DDBJ whole genome shotgun (WGS) entry which is preliminary data.</text>
</comment>
<accession>A0ABP1FC38</accession>
<dbReference type="RefSeq" id="WP_348702739.1">
    <property type="nucleotide sequence ID" value="NZ_CAXIYA010000006.1"/>
</dbReference>
<dbReference type="EMBL" id="CAXJRC010000013">
    <property type="protein sequence ID" value="CAL2106416.1"/>
    <property type="molecule type" value="Genomic_DNA"/>
</dbReference>
<protein>
    <submittedName>
        <fullName evidence="1">Uncharacterized protein</fullName>
    </submittedName>
</protein>
<evidence type="ECO:0000313" key="2">
    <source>
        <dbReference type="Proteomes" id="UP001497602"/>
    </source>
</evidence>
<dbReference type="Proteomes" id="UP001497602">
    <property type="component" value="Unassembled WGS sequence"/>
</dbReference>
<gene>
    <name evidence="1" type="ORF">T190115A13A_210070</name>
</gene>